<organism evidence="2 3">
    <name type="scientific">Lactuca saligna</name>
    <name type="common">Willowleaf lettuce</name>
    <dbReference type="NCBI Taxonomy" id="75948"/>
    <lineage>
        <taxon>Eukaryota</taxon>
        <taxon>Viridiplantae</taxon>
        <taxon>Streptophyta</taxon>
        <taxon>Embryophyta</taxon>
        <taxon>Tracheophyta</taxon>
        <taxon>Spermatophyta</taxon>
        <taxon>Magnoliopsida</taxon>
        <taxon>eudicotyledons</taxon>
        <taxon>Gunneridae</taxon>
        <taxon>Pentapetalae</taxon>
        <taxon>asterids</taxon>
        <taxon>campanulids</taxon>
        <taxon>Asterales</taxon>
        <taxon>Asteraceae</taxon>
        <taxon>Cichorioideae</taxon>
        <taxon>Cichorieae</taxon>
        <taxon>Lactucinae</taxon>
        <taxon>Lactuca</taxon>
    </lineage>
</organism>
<gene>
    <name evidence="2" type="ORF">LSALG_LOCUS42037</name>
</gene>
<dbReference type="PANTHER" id="PTHR33647">
    <property type="entry name" value="OS01G0793900 PROTEIN"/>
    <property type="match status" value="1"/>
</dbReference>
<proteinExistence type="predicted"/>
<evidence type="ECO:0000256" key="1">
    <source>
        <dbReference type="SAM" id="MobiDB-lite"/>
    </source>
</evidence>
<sequence>MKLKPAAESHKPVRNWSTVELTWKQRLYLTCHPCSFTAIQRDGGVWGSTAAAAPGTMYLSGSHRGDSRKGESYSGGSFGEKPATTEVKIKISKKQLEELLGRTDVQGLTVEQILAKLMNVSDGFESNQRPWRPALQSIPE</sequence>
<protein>
    <submittedName>
        <fullName evidence="2">Uncharacterized protein</fullName>
    </submittedName>
</protein>
<evidence type="ECO:0000313" key="3">
    <source>
        <dbReference type="Proteomes" id="UP001177003"/>
    </source>
</evidence>
<dbReference type="PANTHER" id="PTHR33647:SF5">
    <property type="entry name" value="OS01G0793900 PROTEIN"/>
    <property type="match status" value="1"/>
</dbReference>
<dbReference type="AlphaFoldDB" id="A0AA36A2W9"/>
<accession>A0AA36A2W9</accession>
<evidence type="ECO:0000313" key="2">
    <source>
        <dbReference type="EMBL" id="CAI9303614.1"/>
    </source>
</evidence>
<name>A0AA36A2W9_LACSI</name>
<dbReference type="EMBL" id="OX465085">
    <property type="protein sequence ID" value="CAI9303614.1"/>
    <property type="molecule type" value="Genomic_DNA"/>
</dbReference>
<keyword evidence="3" id="KW-1185">Reference proteome</keyword>
<feature type="region of interest" description="Disordered" evidence="1">
    <location>
        <begin position="59"/>
        <end position="81"/>
    </location>
</feature>
<dbReference type="Proteomes" id="UP001177003">
    <property type="component" value="Chromosome 9"/>
</dbReference>
<reference evidence="2" key="1">
    <citation type="submission" date="2023-04" db="EMBL/GenBank/DDBJ databases">
        <authorList>
            <person name="Vijverberg K."/>
            <person name="Xiong W."/>
            <person name="Schranz E."/>
        </authorList>
    </citation>
    <scope>NUCLEOTIDE SEQUENCE</scope>
</reference>